<dbReference type="EMBL" id="CCDI010000001">
    <property type="protein sequence ID" value="CDQ22769.1"/>
    <property type="molecule type" value="Genomic_DNA"/>
</dbReference>
<dbReference type="Pfam" id="PF03413">
    <property type="entry name" value="PepSY"/>
    <property type="match status" value="1"/>
</dbReference>
<evidence type="ECO:0000259" key="2">
    <source>
        <dbReference type="Pfam" id="PF03413"/>
    </source>
</evidence>
<protein>
    <submittedName>
        <fullName evidence="3">Peptidase propeptide and YPEB domain protein</fullName>
    </submittedName>
</protein>
<comment type="caution">
    <text evidence="3">The sequence shown here is derived from an EMBL/GenBank/DDBJ whole genome shotgun (WGS) entry which is preliminary data.</text>
</comment>
<keyword evidence="4" id="KW-1185">Reference proteome</keyword>
<organism evidence="3 4">
    <name type="scientific">Halobacillus karajensis</name>
    <dbReference type="NCBI Taxonomy" id="195088"/>
    <lineage>
        <taxon>Bacteria</taxon>
        <taxon>Bacillati</taxon>
        <taxon>Bacillota</taxon>
        <taxon>Bacilli</taxon>
        <taxon>Bacillales</taxon>
        <taxon>Bacillaceae</taxon>
        <taxon>Halobacillus</taxon>
    </lineage>
</organism>
<evidence type="ECO:0000256" key="1">
    <source>
        <dbReference type="SAM" id="MobiDB-lite"/>
    </source>
</evidence>
<dbReference type="InterPro" id="IPR025711">
    <property type="entry name" value="PepSY"/>
</dbReference>
<dbReference type="Proteomes" id="UP000028868">
    <property type="component" value="Unassembled WGS sequence"/>
</dbReference>
<dbReference type="Gene3D" id="3.10.450.40">
    <property type="match status" value="1"/>
</dbReference>
<name>A0A024P344_9BACI</name>
<feature type="domain" description="PepSY" evidence="2">
    <location>
        <begin position="114"/>
        <end position="172"/>
    </location>
</feature>
<reference evidence="4" key="1">
    <citation type="submission" date="2014-03" db="EMBL/GenBank/DDBJ databases">
        <authorList>
            <person name="Urmite Genomes U."/>
        </authorList>
    </citation>
    <scope>NUCLEOTIDE SEQUENCE [LARGE SCALE GENOMIC DNA]</scope>
    <source>
        <strain evidence="4">HD-03</strain>
    </source>
</reference>
<evidence type="ECO:0000313" key="3">
    <source>
        <dbReference type="EMBL" id="CDQ22769.1"/>
    </source>
</evidence>
<sequence length="176" mass="19892">MSTFTKVVISILGLAVLLLIGWQIVNQRLSAEPLSETDIREKVQSQYNGQITDMTSMDDHYLASLELKEGLYEVVIAKEDGRVARIRQLEDFQNEKDTPLSEPSPPDQEAEAQPITEEKAKEAALKEVDGKVDDIDFENEKDPAYFLVEIEREDELEATVQIHAITGEILSITWDD</sequence>
<reference evidence="3 4" key="2">
    <citation type="submission" date="2014-05" db="EMBL/GenBank/DDBJ databases">
        <title>Draft genome sequence of Halobacillus karajensis HK-03.</title>
        <authorList>
            <person name="Khelaifia S."/>
            <person name="Croce O."/>
            <person name="Lagier J.C."/>
            <person name="Raoult D."/>
        </authorList>
    </citation>
    <scope>NUCLEOTIDE SEQUENCE [LARGE SCALE GENOMIC DNA]</scope>
    <source>
        <strain evidence="3 4">HD-03</strain>
    </source>
</reference>
<gene>
    <name evidence="3" type="ORF">BN983_00985</name>
</gene>
<proteinExistence type="predicted"/>
<dbReference type="AlphaFoldDB" id="A0A024P344"/>
<evidence type="ECO:0000313" key="4">
    <source>
        <dbReference type="Proteomes" id="UP000028868"/>
    </source>
</evidence>
<feature type="region of interest" description="Disordered" evidence="1">
    <location>
        <begin position="92"/>
        <end position="116"/>
    </location>
</feature>
<accession>A0A024P344</accession>
<dbReference type="RefSeq" id="WP_051744016.1">
    <property type="nucleotide sequence ID" value="NZ_CCDH010000001.1"/>
</dbReference>